<name>A0A8T0GCV1_CERPU</name>
<dbReference type="InterPro" id="IPR001611">
    <property type="entry name" value="Leu-rich_rpt"/>
</dbReference>
<accession>A0A8T0GCV1</accession>
<comment type="caution">
    <text evidence="4">The sequence shown here is derived from an EMBL/GenBank/DDBJ whole genome shotgun (WGS) entry which is preliminary data.</text>
</comment>
<dbReference type="SMART" id="SM00364">
    <property type="entry name" value="LRR_BAC"/>
    <property type="match status" value="7"/>
</dbReference>
<dbReference type="EMBL" id="CM026432">
    <property type="protein sequence ID" value="KAG0557236.1"/>
    <property type="molecule type" value="Genomic_DNA"/>
</dbReference>
<evidence type="ECO:0000256" key="2">
    <source>
        <dbReference type="ARBA" id="ARBA00022737"/>
    </source>
</evidence>
<evidence type="ECO:0000313" key="5">
    <source>
        <dbReference type="Proteomes" id="UP000822688"/>
    </source>
</evidence>
<organism evidence="4 5">
    <name type="scientific">Ceratodon purpureus</name>
    <name type="common">Fire moss</name>
    <name type="synonym">Dicranum purpureum</name>
    <dbReference type="NCBI Taxonomy" id="3225"/>
    <lineage>
        <taxon>Eukaryota</taxon>
        <taxon>Viridiplantae</taxon>
        <taxon>Streptophyta</taxon>
        <taxon>Embryophyta</taxon>
        <taxon>Bryophyta</taxon>
        <taxon>Bryophytina</taxon>
        <taxon>Bryopsida</taxon>
        <taxon>Dicranidae</taxon>
        <taxon>Pseudoditrichales</taxon>
        <taxon>Ditrichaceae</taxon>
        <taxon>Ceratodon</taxon>
    </lineage>
</organism>
<dbReference type="Gene3D" id="3.80.10.10">
    <property type="entry name" value="Ribonuclease Inhibitor"/>
    <property type="match status" value="1"/>
</dbReference>
<dbReference type="AlphaFoldDB" id="A0A8T0GCV1"/>
<gene>
    <name evidence="4" type="ORF">KC19_11G112400</name>
</gene>
<dbReference type="PROSITE" id="PS51450">
    <property type="entry name" value="LRR"/>
    <property type="match status" value="1"/>
</dbReference>
<dbReference type="PANTHER" id="PTHR48051">
    <property type="match status" value="1"/>
</dbReference>
<keyword evidence="2" id="KW-0677">Repeat</keyword>
<dbReference type="InterPro" id="IPR050216">
    <property type="entry name" value="LRR_domain-containing"/>
</dbReference>
<keyword evidence="5" id="KW-1185">Reference proteome</keyword>
<dbReference type="Pfam" id="PF23598">
    <property type="entry name" value="LRR_14"/>
    <property type="match status" value="1"/>
</dbReference>
<reference evidence="4 5" key="1">
    <citation type="submission" date="2020-06" db="EMBL/GenBank/DDBJ databases">
        <title>WGS assembly of Ceratodon purpureus strain R40.</title>
        <authorList>
            <person name="Carey S.B."/>
            <person name="Jenkins J."/>
            <person name="Shu S."/>
            <person name="Lovell J.T."/>
            <person name="Sreedasyam A."/>
            <person name="Maumus F."/>
            <person name="Tiley G.P."/>
            <person name="Fernandez-Pozo N."/>
            <person name="Barry K."/>
            <person name="Chen C."/>
            <person name="Wang M."/>
            <person name="Lipzen A."/>
            <person name="Daum C."/>
            <person name="Saski C.A."/>
            <person name="Payton A.C."/>
            <person name="Mcbreen J.C."/>
            <person name="Conrad R.E."/>
            <person name="Kollar L.M."/>
            <person name="Olsson S."/>
            <person name="Huttunen S."/>
            <person name="Landis J.B."/>
            <person name="Wickett N.J."/>
            <person name="Johnson M.G."/>
            <person name="Rensing S.A."/>
            <person name="Grimwood J."/>
            <person name="Schmutz J."/>
            <person name="Mcdaniel S.F."/>
        </authorList>
    </citation>
    <scope>NUCLEOTIDE SEQUENCE [LARGE SCALE GENOMIC DNA]</scope>
    <source>
        <strain evidence="4 5">R40</strain>
    </source>
</reference>
<dbReference type="Pfam" id="PF00560">
    <property type="entry name" value="LRR_1"/>
    <property type="match status" value="1"/>
</dbReference>
<evidence type="ECO:0000259" key="3">
    <source>
        <dbReference type="Pfam" id="PF23598"/>
    </source>
</evidence>
<dbReference type="SMART" id="SM00369">
    <property type="entry name" value="LRR_TYP"/>
    <property type="match status" value="5"/>
</dbReference>
<proteinExistence type="predicted"/>
<evidence type="ECO:0000313" key="4">
    <source>
        <dbReference type="EMBL" id="KAG0557236.1"/>
    </source>
</evidence>
<dbReference type="InterPro" id="IPR032675">
    <property type="entry name" value="LRR_dom_sf"/>
</dbReference>
<dbReference type="Proteomes" id="UP000822688">
    <property type="component" value="Chromosome 11"/>
</dbReference>
<evidence type="ECO:0000256" key="1">
    <source>
        <dbReference type="ARBA" id="ARBA00022614"/>
    </source>
</evidence>
<feature type="domain" description="Disease resistance R13L4/SHOC-2-like LRR" evidence="3">
    <location>
        <begin position="86"/>
        <end position="165"/>
    </location>
</feature>
<dbReference type="InterPro" id="IPR055414">
    <property type="entry name" value="LRR_R13L4/SHOC2-like"/>
</dbReference>
<dbReference type="GO" id="GO:0005737">
    <property type="term" value="C:cytoplasm"/>
    <property type="evidence" value="ECO:0007669"/>
    <property type="project" value="TreeGrafter"/>
</dbReference>
<sequence>MGCCQAKPGGISKADRAARWRSTGIVALRDSKIKELPVDVVDIASSVRTLDATHNKLGVLPEEIGNFINLQRLILAENLLERLPSTVGKLRSLKVLTLDSNRLSLLPEEVGLLQRLERLSVSRNNLNSLPSTLGNLSNLIQLDVSQNRLETLPESIGNCKSLEELIANDNLLQELPDSVSSLSHLKTLILSNQKLKQLPPLLLRNCTALQSLMLHGTLITSEQLHQMDGFEGYEERRKRKHDKQLDANVIIDSRGFDEGVDLHLAHK</sequence>
<dbReference type="InterPro" id="IPR003591">
    <property type="entry name" value="Leu-rich_rpt_typical-subtyp"/>
</dbReference>
<dbReference type="SUPFAM" id="SSF52058">
    <property type="entry name" value="L domain-like"/>
    <property type="match status" value="1"/>
</dbReference>
<protein>
    <recommendedName>
        <fullName evidence="3">Disease resistance R13L4/SHOC-2-like LRR domain-containing protein</fullName>
    </recommendedName>
</protein>
<dbReference type="PANTHER" id="PTHR48051:SF1">
    <property type="entry name" value="RAS SUPPRESSOR PROTEIN 1"/>
    <property type="match status" value="1"/>
</dbReference>
<keyword evidence="1" id="KW-0433">Leucine-rich repeat</keyword>